<keyword evidence="3" id="KW-1185">Reference proteome</keyword>
<dbReference type="InterPro" id="IPR011649">
    <property type="entry name" value="KaiB_domain"/>
</dbReference>
<reference evidence="2 3" key="1">
    <citation type="submission" date="2019-07" db="EMBL/GenBank/DDBJ databases">
        <title>Whole genome shotgun sequence of Skermanella aerolata NBRC 106429.</title>
        <authorList>
            <person name="Hosoyama A."/>
            <person name="Uohara A."/>
            <person name="Ohji S."/>
            <person name="Ichikawa N."/>
        </authorList>
    </citation>
    <scope>NUCLEOTIDE SEQUENCE [LARGE SCALE GENOMIC DNA]</scope>
    <source>
        <strain evidence="2 3">NBRC 106429</strain>
    </source>
</reference>
<dbReference type="PANTHER" id="PTHR41709">
    <property type="entry name" value="KAIB-LIKE PROTEIN 1"/>
    <property type="match status" value="1"/>
</dbReference>
<sequence length="110" mass="12323">MTEGPADQPDQPQYVLRLYVTGSTARSARAIENMRRICEDHLEGRYDLEVVDIYQNPTATIEQQIIAAPTLVKLLPSPLRRIIGDLSNKEKVLAGLDIHLQLDKQLADEG</sequence>
<dbReference type="CDD" id="cd02978">
    <property type="entry name" value="KaiB_like"/>
    <property type="match status" value="1"/>
</dbReference>
<protein>
    <submittedName>
        <fullName evidence="2">Circadian clock protein KaiB</fullName>
    </submittedName>
</protein>
<evidence type="ECO:0000313" key="2">
    <source>
        <dbReference type="EMBL" id="GEO43499.1"/>
    </source>
</evidence>
<dbReference type="Gene3D" id="3.40.30.10">
    <property type="entry name" value="Glutaredoxin"/>
    <property type="match status" value="1"/>
</dbReference>
<accession>A0A512E488</accession>
<dbReference type="PANTHER" id="PTHR41709:SF2">
    <property type="entry name" value="CIRCADIAN CLOCK PROTEIN KAIB2"/>
    <property type="match status" value="1"/>
</dbReference>
<name>A0A512E488_9PROT</name>
<evidence type="ECO:0000259" key="1">
    <source>
        <dbReference type="SMART" id="SM01248"/>
    </source>
</evidence>
<dbReference type="InterPro" id="IPR036249">
    <property type="entry name" value="Thioredoxin-like_sf"/>
</dbReference>
<feature type="domain" description="KaiB" evidence="1">
    <location>
        <begin position="17"/>
        <end position="98"/>
    </location>
</feature>
<proteinExistence type="predicted"/>
<dbReference type="SUPFAM" id="SSF52833">
    <property type="entry name" value="Thioredoxin-like"/>
    <property type="match status" value="1"/>
</dbReference>
<organism evidence="2 3">
    <name type="scientific">Skermanella aerolata</name>
    <dbReference type="NCBI Taxonomy" id="393310"/>
    <lineage>
        <taxon>Bacteria</taxon>
        <taxon>Pseudomonadati</taxon>
        <taxon>Pseudomonadota</taxon>
        <taxon>Alphaproteobacteria</taxon>
        <taxon>Rhodospirillales</taxon>
        <taxon>Azospirillaceae</taxon>
        <taxon>Skermanella</taxon>
    </lineage>
</organism>
<dbReference type="GO" id="GO:0048511">
    <property type="term" value="P:rhythmic process"/>
    <property type="evidence" value="ECO:0007669"/>
    <property type="project" value="InterPro"/>
</dbReference>
<dbReference type="InterPro" id="IPR039022">
    <property type="entry name" value="KaiB-like"/>
</dbReference>
<gene>
    <name evidence="2" type="primary">kaiB</name>
    <name evidence="2" type="ORF">SAE02_76470</name>
</gene>
<dbReference type="Proteomes" id="UP000321523">
    <property type="component" value="Unassembled WGS sequence"/>
</dbReference>
<dbReference type="AlphaFoldDB" id="A0A512E488"/>
<dbReference type="OrthoDB" id="5458519at2"/>
<evidence type="ECO:0000313" key="3">
    <source>
        <dbReference type="Proteomes" id="UP000321523"/>
    </source>
</evidence>
<comment type="caution">
    <text evidence="2">The sequence shown here is derived from an EMBL/GenBank/DDBJ whole genome shotgun (WGS) entry which is preliminary data.</text>
</comment>
<dbReference type="SMART" id="SM01248">
    <property type="entry name" value="KaiB"/>
    <property type="match status" value="1"/>
</dbReference>
<dbReference type="EMBL" id="BJYZ01000093">
    <property type="protein sequence ID" value="GEO43499.1"/>
    <property type="molecule type" value="Genomic_DNA"/>
</dbReference>
<dbReference type="RefSeq" id="WP_044437356.1">
    <property type="nucleotide sequence ID" value="NZ_BJYZ01000093.1"/>
</dbReference>
<dbReference type="Pfam" id="PF07689">
    <property type="entry name" value="KaiB"/>
    <property type="match status" value="1"/>
</dbReference>